<organism evidence="2">
    <name type="scientific">Arion vulgaris</name>
    <dbReference type="NCBI Taxonomy" id="1028688"/>
    <lineage>
        <taxon>Eukaryota</taxon>
        <taxon>Metazoa</taxon>
        <taxon>Spiralia</taxon>
        <taxon>Lophotrochozoa</taxon>
        <taxon>Mollusca</taxon>
        <taxon>Gastropoda</taxon>
        <taxon>Heterobranchia</taxon>
        <taxon>Euthyneura</taxon>
        <taxon>Panpulmonata</taxon>
        <taxon>Eupulmonata</taxon>
        <taxon>Stylommatophora</taxon>
        <taxon>Helicina</taxon>
        <taxon>Arionoidea</taxon>
        <taxon>Arionidae</taxon>
        <taxon>Arion</taxon>
    </lineage>
</organism>
<accession>A0A0B7ASY4</accession>
<dbReference type="Pfam" id="PF06206">
    <property type="entry name" value="CpeT"/>
    <property type="match status" value="1"/>
</dbReference>
<dbReference type="EMBL" id="HACG01037093">
    <property type="protein sequence ID" value="CEK83958.1"/>
    <property type="molecule type" value="Transcribed_RNA"/>
</dbReference>
<dbReference type="Gene3D" id="2.40.128.590">
    <property type="entry name" value="CpcT/CpeT domain"/>
    <property type="match status" value="1"/>
</dbReference>
<sequence length="608" mass="69052">MYCESLILNWVHPEVQRKKSSYRKSSNSWTNIWVNLCIWASILNSSPARASEESMLKDLDMLAITFPGSYSNVDQYYKHAMKGLPSGKRNLMLKSEIYKMANPMFQDTLTFYFQDFTKSTSEPFRSGFYSFSMETNMNVIRMKTFKLHNNSYIINAFTKSKNFTLSNDVTDQVLNNTGVSTDSLRTYSACDMFWRRLGEVTFVGVTGPLCLGSLGTDQVRIGVSMTLNKGRLLLTESWYKLSDGTQITEVKVPYILQKSPNPESPKQNRRTSRKSLPERMSNDIGTKNDPTNFFKSTRPWNKDDDTHYTEIGNNFIKKKIRKNENKKKTVQHRILSSFGQVAAALTSGHGVYFRVELSACSLPDQVKVDRMSFGGRVENFVYVRQEFLRNERTDYIYFMSQKTVMGSEGPEFISRHLTLLREGRVKVEIIKTFSEPSTIKQGYAFECKLYNDQKGYGGVKLALDPSSHVKQINNFGTLSSSVDQGRDLHIVADLARCQGSRRKAAVLIGSQIANYDFVNGGKTVEIFIPFAQKSTSIQDEDIARVQGFGGQILKNGDVILTLISNSQSKHSLDNVFHLSQAYHCSLSNRNAVTTNTESERSVKLFYTK</sequence>
<dbReference type="GO" id="GO:0016829">
    <property type="term" value="F:lyase activity"/>
    <property type="evidence" value="ECO:0007669"/>
    <property type="project" value="InterPro"/>
</dbReference>
<evidence type="ECO:0000256" key="1">
    <source>
        <dbReference type="SAM" id="MobiDB-lite"/>
    </source>
</evidence>
<dbReference type="AlphaFoldDB" id="A0A0B7ASY4"/>
<dbReference type="InterPro" id="IPR010404">
    <property type="entry name" value="CpcT/CpeT"/>
</dbReference>
<feature type="region of interest" description="Disordered" evidence="1">
    <location>
        <begin position="256"/>
        <end position="298"/>
    </location>
</feature>
<proteinExistence type="predicted"/>
<dbReference type="InterPro" id="IPR038672">
    <property type="entry name" value="CpcT/CpeT_sf"/>
</dbReference>
<gene>
    <name evidence="2" type="primary">ORF139965</name>
</gene>
<name>A0A0B7ASY4_9EUPU</name>
<evidence type="ECO:0000313" key="2">
    <source>
        <dbReference type="EMBL" id="CEK83958.1"/>
    </source>
</evidence>
<feature type="compositionally biased region" description="Polar residues" evidence="1">
    <location>
        <begin position="283"/>
        <end position="298"/>
    </location>
</feature>
<protein>
    <submittedName>
        <fullName evidence="2">Uncharacterized protein</fullName>
    </submittedName>
</protein>
<reference evidence="2" key="1">
    <citation type="submission" date="2014-12" db="EMBL/GenBank/DDBJ databases">
        <title>Insight into the proteome of Arion vulgaris.</title>
        <authorList>
            <person name="Aradska J."/>
            <person name="Bulat T."/>
            <person name="Smidak R."/>
            <person name="Sarate P."/>
            <person name="Gangsoo J."/>
            <person name="Sialana F."/>
            <person name="Bilban M."/>
            <person name="Lubec G."/>
        </authorList>
    </citation>
    <scope>NUCLEOTIDE SEQUENCE</scope>
    <source>
        <tissue evidence="2">Skin</tissue>
    </source>
</reference>